<dbReference type="AlphaFoldDB" id="A0A9Q0RXK7"/>
<dbReference type="EMBL" id="WJQU01000003">
    <property type="protein sequence ID" value="KAJ6637920.1"/>
    <property type="molecule type" value="Genomic_DNA"/>
</dbReference>
<dbReference type="Gene3D" id="4.10.365.10">
    <property type="entry name" value="p27"/>
    <property type="match status" value="1"/>
</dbReference>
<sequence>MLITTNMGIQVDPIGLNNVSINLMRYVRPNLSSVQRTRRCLFGRPDPDQNKRIYENSVNNERNRCIERYGFDPVKSEFVEKVDENRIDNNETVNIETNIQQCLDNVVVKQSDDIVKDSSTSESEKDIGDVKDVQDVKDVIKYKLQVDHVQGPRTQLMKRPHESERKKTAFNAGYGTIDD</sequence>
<name>A0A9Q0RXK7_9DIPT</name>
<comment type="caution">
    <text evidence="2">The sequence shown here is derived from an EMBL/GenBank/DDBJ whole genome shotgun (WGS) entry which is preliminary data.</text>
</comment>
<dbReference type="Proteomes" id="UP001151699">
    <property type="component" value="Chromosome X"/>
</dbReference>
<gene>
    <name evidence="2" type="ORF">Bhyg_10651</name>
</gene>
<evidence type="ECO:0000313" key="2">
    <source>
        <dbReference type="EMBL" id="KAJ6637920.1"/>
    </source>
</evidence>
<dbReference type="OrthoDB" id="7743966at2759"/>
<accession>A0A9Q0RXK7</accession>
<organism evidence="2 3">
    <name type="scientific">Pseudolycoriella hygida</name>
    <dbReference type="NCBI Taxonomy" id="35572"/>
    <lineage>
        <taxon>Eukaryota</taxon>
        <taxon>Metazoa</taxon>
        <taxon>Ecdysozoa</taxon>
        <taxon>Arthropoda</taxon>
        <taxon>Hexapoda</taxon>
        <taxon>Insecta</taxon>
        <taxon>Pterygota</taxon>
        <taxon>Neoptera</taxon>
        <taxon>Endopterygota</taxon>
        <taxon>Diptera</taxon>
        <taxon>Nematocera</taxon>
        <taxon>Sciaroidea</taxon>
        <taxon>Sciaridae</taxon>
        <taxon>Pseudolycoriella</taxon>
    </lineage>
</organism>
<keyword evidence="3" id="KW-1185">Reference proteome</keyword>
<evidence type="ECO:0000313" key="3">
    <source>
        <dbReference type="Proteomes" id="UP001151699"/>
    </source>
</evidence>
<protein>
    <submittedName>
        <fullName evidence="2">Uncharacterized protein</fullName>
    </submittedName>
</protein>
<reference evidence="2" key="1">
    <citation type="submission" date="2022-07" db="EMBL/GenBank/DDBJ databases">
        <authorList>
            <person name="Trinca V."/>
            <person name="Uliana J.V.C."/>
            <person name="Torres T.T."/>
            <person name="Ward R.J."/>
            <person name="Monesi N."/>
        </authorList>
    </citation>
    <scope>NUCLEOTIDE SEQUENCE</scope>
    <source>
        <strain evidence="2">HSMRA1968</strain>
        <tissue evidence="2">Whole embryos</tissue>
    </source>
</reference>
<feature type="region of interest" description="Disordered" evidence="1">
    <location>
        <begin position="155"/>
        <end position="179"/>
    </location>
</feature>
<dbReference type="InterPro" id="IPR044898">
    <property type="entry name" value="CDI_dom_sf"/>
</dbReference>
<evidence type="ECO:0000256" key="1">
    <source>
        <dbReference type="SAM" id="MobiDB-lite"/>
    </source>
</evidence>
<proteinExistence type="predicted"/>